<evidence type="ECO:0000256" key="3">
    <source>
        <dbReference type="RuleBase" id="RU003694"/>
    </source>
</evidence>
<dbReference type="OrthoDB" id="2965403at2"/>
<dbReference type="RefSeq" id="WP_111146948.1">
    <property type="nucleotide sequence ID" value="NZ_QKRB01000044.1"/>
</dbReference>
<dbReference type="Gene3D" id="3.40.47.10">
    <property type="match status" value="1"/>
</dbReference>
<dbReference type="Proteomes" id="UP000249522">
    <property type="component" value="Unassembled WGS sequence"/>
</dbReference>
<dbReference type="Pfam" id="PF02801">
    <property type="entry name" value="Ketoacyl-synt_C"/>
    <property type="match status" value="1"/>
</dbReference>
<dbReference type="GO" id="GO:0006633">
    <property type="term" value="P:fatty acid biosynthetic process"/>
    <property type="evidence" value="ECO:0007669"/>
    <property type="project" value="InterPro"/>
</dbReference>
<dbReference type="AlphaFoldDB" id="A0A2W1L981"/>
<keyword evidence="2 3" id="KW-0808">Transferase</keyword>
<dbReference type="Pfam" id="PF00109">
    <property type="entry name" value="ketoacyl-synt"/>
    <property type="match status" value="1"/>
</dbReference>
<dbReference type="InterPro" id="IPR016039">
    <property type="entry name" value="Thiolase-like"/>
</dbReference>
<gene>
    <name evidence="5" type="ORF">DNH61_12270</name>
</gene>
<dbReference type="SUPFAM" id="SSF53901">
    <property type="entry name" value="Thiolase-like"/>
    <property type="match status" value="2"/>
</dbReference>
<evidence type="ECO:0000256" key="2">
    <source>
        <dbReference type="ARBA" id="ARBA00022679"/>
    </source>
</evidence>
<dbReference type="InterPro" id="IPR020615">
    <property type="entry name" value="Thiolase_acyl_enz_int_AS"/>
</dbReference>
<dbReference type="SMART" id="SM00825">
    <property type="entry name" value="PKS_KS"/>
    <property type="match status" value="1"/>
</dbReference>
<dbReference type="PANTHER" id="PTHR11712">
    <property type="entry name" value="POLYKETIDE SYNTHASE-RELATED"/>
    <property type="match status" value="1"/>
</dbReference>
<dbReference type="PANTHER" id="PTHR11712:SF336">
    <property type="entry name" value="3-OXOACYL-[ACYL-CARRIER-PROTEIN] SYNTHASE, MITOCHONDRIAL"/>
    <property type="match status" value="1"/>
</dbReference>
<keyword evidence="6" id="KW-1185">Reference proteome</keyword>
<dbReference type="PROSITE" id="PS00606">
    <property type="entry name" value="KS3_1"/>
    <property type="match status" value="1"/>
</dbReference>
<reference evidence="5 6" key="1">
    <citation type="submission" date="2018-06" db="EMBL/GenBank/DDBJ databases">
        <title>Paenibacillus imtechensis sp. nov.</title>
        <authorList>
            <person name="Pinnaka A.K."/>
            <person name="Singh H."/>
            <person name="Kaur M."/>
        </authorList>
    </citation>
    <scope>NUCLEOTIDE SEQUENCE [LARGE SCALE GENOMIC DNA]</scope>
    <source>
        <strain evidence="5 6">SMB1</strain>
    </source>
</reference>
<comment type="caution">
    <text evidence="5">The sequence shown here is derived from an EMBL/GenBank/DDBJ whole genome shotgun (WGS) entry which is preliminary data.</text>
</comment>
<accession>A0A2W1L981</accession>
<evidence type="ECO:0000313" key="6">
    <source>
        <dbReference type="Proteomes" id="UP000249522"/>
    </source>
</evidence>
<dbReference type="InterPro" id="IPR018201">
    <property type="entry name" value="Ketoacyl_synth_AS"/>
</dbReference>
<feature type="domain" description="Ketosynthase family 3 (KS3)" evidence="4">
    <location>
        <begin position="3"/>
        <end position="418"/>
    </location>
</feature>
<name>A0A2W1L981_9BACL</name>
<dbReference type="InterPro" id="IPR000794">
    <property type="entry name" value="Beta-ketoacyl_synthase"/>
</dbReference>
<organism evidence="5 6">
    <name type="scientific">Paenibacillus sambharensis</name>
    <dbReference type="NCBI Taxonomy" id="1803190"/>
    <lineage>
        <taxon>Bacteria</taxon>
        <taxon>Bacillati</taxon>
        <taxon>Bacillota</taxon>
        <taxon>Bacilli</taxon>
        <taxon>Bacillales</taxon>
        <taxon>Paenibacillaceae</taxon>
        <taxon>Paenibacillus</taxon>
    </lineage>
</organism>
<protein>
    <submittedName>
        <fullName evidence="5">Beta-ketoacyl synthase</fullName>
    </submittedName>
</protein>
<comment type="similarity">
    <text evidence="1 3">Belongs to the thiolase-like superfamily. Beta-ketoacyl-ACP synthases family.</text>
</comment>
<dbReference type="PROSITE" id="PS52004">
    <property type="entry name" value="KS3_2"/>
    <property type="match status" value="1"/>
</dbReference>
<dbReference type="InterPro" id="IPR014031">
    <property type="entry name" value="Ketoacyl_synth_C"/>
</dbReference>
<dbReference type="GO" id="GO:0004315">
    <property type="term" value="F:3-oxoacyl-[acyl-carrier-protein] synthase activity"/>
    <property type="evidence" value="ECO:0007669"/>
    <property type="project" value="InterPro"/>
</dbReference>
<dbReference type="InterPro" id="IPR014030">
    <property type="entry name" value="Ketoacyl_synth_N"/>
</dbReference>
<evidence type="ECO:0000259" key="4">
    <source>
        <dbReference type="PROSITE" id="PS52004"/>
    </source>
</evidence>
<dbReference type="PROSITE" id="PS00098">
    <property type="entry name" value="THIOLASE_1"/>
    <property type="match status" value="1"/>
</dbReference>
<proteinExistence type="inferred from homology"/>
<evidence type="ECO:0000256" key="1">
    <source>
        <dbReference type="ARBA" id="ARBA00008467"/>
    </source>
</evidence>
<dbReference type="EMBL" id="QKRB01000044">
    <property type="protein sequence ID" value="PZD95319.1"/>
    <property type="molecule type" value="Genomic_DNA"/>
</dbReference>
<sequence>MHSPSVVITGTGCLSSAGIGSSAAWESVRDARIGRSDRVYLMGDGRERRYPVYAAPELDLRDWVLPADYSWLSGEGLHEDRDFVMAVAAAAMAMNNAGLSEADRQDAALVLGHENLGVNRLIDRILTSPSYAGSGSPFLSTDPEGAFAEYRDSFYRLQSFPYLFYMAKALRIRGMTLVMNNACATGLYALEAGSQLIRSGRAARVVVTCSDYAHLTEHLWLEGKSFGSACGSLKPYDISRDGSVLGDGAAAVVLEAGSQAGLNPDRIMASYACAAFRQDTWHLTLPDAVSHTYAETIRLAAEDGSGKPIDLIAPHGTGNALWDKYEAAQLRRAFGTVPPVTAFKGCIGHTLGANALLETILLLHCMRDSVIPAAAGCDEPDPKLELPVVTKARSCRLNRVMKAVPAYGGFMAAAVFEQVDR</sequence>
<dbReference type="InterPro" id="IPR020841">
    <property type="entry name" value="PKS_Beta-ketoAc_synthase_dom"/>
</dbReference>
<evidence type="ECO:0000313" key="5">
    <source>
        <dbReference type="EMBL" id="PZD95319.1"/>
    </source>
</evidence>